<dbReference type="EMBL" id="JAHRIQ010038836">
    <property type="protein sequence ID" value="MEQ2234154.1"/>
    <property type="molecule type" value="Genomic_DNA"/>
</dbReference>
<evidence type="ECO:0000259" key="8">
    <source>
        <dbReference type="Pfam" id="PF09402"/>
    </source>
</evidence>
<keyword evidence="3 7" id="KW-0812">Transmembrane</keyword>
<feature type="transmembrane region" description="Helical" evidence="7">
    <location>
        <begin position="118"/>
        <end position="137"/>
    </location>
</feature>
<protein>
    <recommendedName>
        <fullName evidence="8">Man1/Src1-like C-terminal domain-containing protein</fullName>
    </recommendedName>
</protein>
<reference evidence="9 10" key="1">
    <citation type="submission" date="2021-06" db="EMBL/GenBank/DDBJ databases">
        <authorList>
            <person name="Palmer J.M."/>
        </authorList>
    </citation>
    <scope>NUCLEOTIDE SEQUENCE [LARGE SCALE GENOMIC DNA]</scope>
    <source>
        <strain evidence="10">if_2019</strain>
        <tissue evidence="9">Muscle</tissue>
    </source>
</reference>
<evidence type="ECO:0000256" key="1">
    <source>
        <dbReference type="ARBA" id="ARBA00004540"/>
    </source>
</evidence>
<keyword evidence="5 7" id="KW-0472">Membrane</keyword>
<evidence type="ECO:0000313" key="10">
    <source>
        <dbReference type="Proteomes" id="UP001482620"/>
    </source>
</evidence>
<evidence type="ECO:0000256" key="2">
    <source>
        <dbReference type="ARBA" id="ARBA00022553"/>
    </source>
</evidence>
<evidence type="ECO:0000256" key="5">
    <source>
        <dbReference type="ARBA" id="ARBA00023136"/>
    </source>
</evidence>
<dbReference type="InterPro" id="IPR052277">
    <property type="entry name" value="INM_ESCRT-Associated"/>
</dbReference>
<keyword evidence="4 7" id="KW-1133">Transmembrane helix</keyword>
<keyword evidence="2" id="KW-0597">Phosphoprotein</keyword>
<proteinExistence type="predicted"/>
<comment type="subcellular location">
    <subcellularLocation>
        <location evidence="1">Nucleus inner membrane</location>
    </subcellularLocation>
</comment>
<dbReference type="InterPro" id="IPR041885">
    <property type="entry name" value="MAN1_winged_helix_dom"/>
</dbReference>
<feature type="domain" description="Man1/Src1-like C-terminal" evidence="8">
    <location>
        <begin position="14"/>
        <end position="188"/>
    </location>
</feature>
<dbReference type="PANTHER" id="PTHR13428">
    <property type="entry name" value="INNER NUCLEAR MEMBRANE PROTEIN MAN1 LEM DOMAIN CONTAINING PROTEIN"/>
    <property type="match status" value="1"/>
</dbReference>
<evidence type="ECO:0000256" key="6">
    <source>
        <dbReference type="ARBA" id="ARBA00023242"/>
    </source>
</evidence>
<dbReference type="InterPro" id="IPR018996">
    <property type="entry name" value="Man1/Src1-like_C"/>
</dbReference>
<comment type="caution">
    <text evidence="9">The sequence shown here is derived from an EMBL/GenBank/DDBJ whole genome shotgun (WGS) entry which is preliminary data.</text>
</comment>
<name>A0ABV0TMK7_9TELE</name>
<evidence type="ECO:0000256" key="4">
    <source>
        <dbReference type="ARBA" id="ARBA00022989"/>
    </source>
</evidence>
<dbReference type="Proteomes" id="UP001482620">
    <property type="component" value="Unassembled WGS sequence"/>
</dbReference>
<accession>A0ABV0TMK7</accession>
<dbReference type="PANTHER" id="PTHR13428:SF10">
    <property type="entry name" value="INNER NUCLEAR MEMBRANE PROTEIN MAN1"/>
    <property type="match status" value="1"/>
</dbReference>
<evidence type="ECO:0000313" key="9">
    <source>
        <dbReference type="EMBL" id="MEQ2234154.1"/>
    </source>
</evidence>
<feature type="non-terminal residue" evidence="9">
    <location>
        <position position="1"/>
    </location>
</feature>
<dbReference type="Gene3D" id="1.10.10.1180">
    <property type="entry name" value="MAN1, winged-helix domain"/>
    <property type="match status" value="1"/>
</dbReference>
<evidence type="ECO:0000256" key="7">
    <source>
        <dbReference type="SAM" id="Phobius"/>
    </source>
</evidence>
<sequence>TKAEKDVILNLLLSLHEHLAIVAGHHDCGDQQYPNRSLSRDEVTEYLLAQNRDFKEFIDNSLEWIIRADQDVGIRLSGQVADDPVTDVSEISWLESTHPRMPFACRFRRALLTVTSKVLLVAVAVGFVWSVVCYVKYRWRREEEETRQMYDMVERIIDVLRTHGEACQENRDLEPYLPIPHVRDSLVQPKDR</sequence>
<dbReference type="Pfam" id="PF09402">
    <property type="entry name" value="MSC"/>
    <property type="match status" value="1"/>
</dbReference>
<gene>
    <name evidence="9" type="ORF">ILYODFUR_029066</name>
</gene>
<keyword evidence="10" id="KW-1185">Reference proteome</keyword>
<organism evidence="9 10">
    <name type="scientific">Ilyodon furcidens</name>
    <name type="common">goldbreast splitfin</name>
    <dbReference type="NCBI Taxonomy" id="33524"/>
    <lineage>
        <taxon>Eukaryota</taxon>
        <taxon>Metazoa</taxon>
        <taxon>Chordata</taxon>
        <taxon>Craniata</taxon>
        <taxon>Vertebrata</taxon>
        <taxon>Euteleostomi</taxon>
        <taxon>Actinopterygii</taxon>
        <taxon>Neopterygii</taxon>
        <taxon>Teleostei</taxon>
        <taxon>Neoteleostei</taxon>
        <taxon>Acanthomorphata</taxon>
        <taxon>Ovalentaria</taxon>
        <taxon>Atherinomorphae</taxon>
        <taxon>Cyprinodontiformes</taxon>
        <taxon>Goodeidae</taxon>
        <taxon>Ilyodon</taxon>
    </lineage>
</organism>
<keyword evidence="6" id="KW-0539">Nucleus</keyword>
<evidence type="ECO:0000256" key="3">
    <source>
        <dbReference type="ARBA" id="ARBA00022692"/>
    </source>
</evidence>